<keyword evidence="1" id="KW-1015">Disulfide bond</keyword>
<keyword evidence="1" id="KW-0245">EGF-like domain</keyword>
<keyword evidence="6" id="KW-1185">Reference proteome</keyword>
<keyword evidence="3" id="KW-0732">Signal</keyword>
<dbReference type="EMBL" id="JAOPGA020000496">
    <property type="protein sequence ID" value="KAL0479042.1"/>
    <property type="molecule type" value="Genomic_DNA"/>
</dbReference>
<dbReference type="AlphaFoldDB" id="A0AAW2YNY7"/>
<feature type="domain" description="EGF-like" evidence="4">
    <location>
        <begin position="515"/>
        <end position="548"/>
    </location>
</feature>
<protein>
    <recommendedName>
        <fullName evidence="4">EGF-like domain-containing protein</fullName>
    </recommendedName>
</protein>
<accession>A0AAW2YNY7</accession>
<sequence>MVKLSFILLATCFLLSYCQRESRHHYNIGPNITVDGSYQIGAFNATTFSFYEENGAIFYVSVIYFKFGSPASESNYDLRADSFIDLADIFDYDILPTTTNRIIYYQMRTIPDAEIGNYISEMKYSTTLYENVPLVMNSTINTEKLTPVDNTYFVYAQVDDVSSFILYTEKYNSPLWNVGYGDAYQSETKAFVYKKDQSKNGILNIYMRANTTVGFYTNVDSIPVKEISAVQSELLLVVPSEKVRFNMVFSQNTVPTLQTALSIGLGISCVNLDNSITFERNSTKSRTSTGAEINLEKFFAPTPQNFSCDMTVYSGLTAPQVIPVNLYNKNIEIQQVDRIIEVKTQQLLSKKTLYFSFPIIPVNNKREFTYELLLEMRTAYTGATFELSMIFSGRVAFTTTKFQGRAIITGNGQPLRVEVTYYYDPRWRGLDDKIKLTLDELTTAPTPTPTPTVLPTLPVEPTVIPTSTPTMTRIPTSTSRPTPTRPTTATFAPTQTPKPTTTSPPTPAPRIVCYGIISTDRSVCSYNGKCVSYNNCVCDIAYIGKQCEKNVKSSSLSVNSLTSKQEASISSYMTPKSASISNINYNNSMQLTFNAEQSNSQSVCLAAYIQHYVVIKVTC</sequence>
<dbReference type="Proteomes" id="UP001431209">
    <property type="component" value="Unassembled WGS sequence"/>
</dbReference>
<dbReference type="PROSITE" id="PS00022">
    <property type="entry name" value="EGF_1"/>
    <property type="match status" value="1"/>
</dbReference>
<feature type="chain" id="PRO_5043968804" description="EGF-like domain-containing protein" evidence="3">
    <location>
        <begin position="19"/>
        <end position="619"/>
    </location>
</feature>
<proteinExistence type="predicted"/>
<evidence type="ECO:0000259" key="4">
    <source>
        <dbReference type="PROSITE" id="PS50026"/>
    </source>
</evidence>
<evidence type="ECO:0000256" key="1">
    <source>
        <dbReference type="PROSITE-ProRule" id="PRU00076"/>
    </source>
</evidence>
<dbReference type="InterPro" id="IPR000742">
    <property type="entry name" value="EGF"/>
</dbReference>
<feature type="signal peptide" evidence="3">
    <location>
        <begin position="1"/>
        <end position="18"/>
    </location>
</feature>
<organism evidence="5 6">
    <name type="scientific">Acrasis kona</name>
    <dbReference type="NCBI Taxonomy" id="1008807"/>
    <lineage>
        <taxon>Eukaryota</taxon>
        <taxon>Discoba</taxon>
        <taxon>Heterolobosea</taxon>
        <taxon>Tetramitia</taxon>
        <taxon>Eutetramitia</taxon>
        <taxon>Acrasidae</taxon>
        <taxon>Acrasis</taxon>
    </lineage>
</organism>
<feature type="region of interest" description="Disordered" evidence="2">
    <location>
        <begin position="446"/>
        <end position="505"/>
    </location>
</feature>
<gene>
    <name evidence="5" type="ORF">AKO1_007941</name>
</gene>
<evidence type="ECO:0000313" key="5">
    <source>
        <dbReference type="EMBL" id="KAL0479042.1"/>
    </source>
</evidence>
<feature type="compositionally biased region" description="Low complexity" evidence="2">
    <location>
        <begin position="453"/>
        <end position="501"/>
    </location>
</feature>
<comment type="caution">
    <text evidence="1">Lacks conserved residue(s) required for the propagation of feature annotation.</text>
</comment>
<dbReference type="Gene3D" id="2.10.25.10">
    <property type="entry name" value="Laminin"/>
    <property type="match status" value="1"/>
</dbReference>
<evidence type="ECO:0000256" key="3">
    <source>
        <dbReference type="SAM" id="SignalP"/>
    </source>
</evidence>
<evidence type="ECO:0000313" key="6">
    <source>
        <dbReference type="Proteomes" id="UP001431209"/>
    </source>
</evidence>
<evidence type="ECO:0000256" key="2">
    <source>
        <dbReference type="SAM" id="MobiDB-lite"/>
    </source>
</evidence>
<feature type="disulfide bond" evidence="1">
    <location>
        <begin position="538"/>
        <end position="547"/>
    </location>
</feature>
<dbReference type="PROSITE" id="PS50026">
    <property type="entry name" value="EGF_3"/>
    <property type="match status" value="1"/>
</dbReference>
<comment type="caution">
    <text evidence="5">The sequence shown here is derived from an EMBL/GenBank/DDBJ whole genome shotgun (WGS) entry which is preliminary data.</text>
</comment>
<name>A0AAW2YNY7_9EUKA</name>
<dbReference type="SUPFAM" id="SSF57196">
    <property type="entry name" value="EGF/Laminin"/>
    <property type="match status" value="1"/>
</dbReference>
<reference evidence="5 6" key="1">
    <citation type="submission" date="2024-03" db="EMBL/GenBank/DDBJ databases">
        <title>The Acrasis kona genome and developmental transcriptomes reveal deep origins of eukaryotic multicellular pathways.</title>
        <authorList>
            <person name="Sheikh S."/>
            <person name="Fu C.-J."/>
            <person name="Brown M.W."/>
            <person name="Baldauf S.L."/>
        </authorList>
    </citation>
    <scope>NUCLEOTIDE SEQUENCE [LARGE SCALE GENOMIC DNA]</scope>
    <source>
        <strain evidence="5 6">ATCC MYA-3509</strain>
    </source>
</reference>